<sequence>LPFRYGQTANAQLAHQLTLTDDSFMLLGSQLGSAFGYAIEVTDLNNDGSVLQHYLLERIRIII</sequence>
<name>A0A183DMS7_9BILA</name>
<evidence type="ECO:0000313" key="1">
    <source>
        <dbReference type="WBParaSite" id="GPUH_0001002901-mRNA-1"/>
    </source>
</evidence>
<proteinExistence type="predicted"/>
<organism evidence="1">
    <name type="scientific">Gongylonema pulchrum</name>
    <dbReference type="NCBI Taxonomy" id="637853"/>
    <lineage>
        <taxon>Eukaryota</taxon>
        <taxon>Metazoa</taxon>
        <taxon>Ecdysozoa</taxon>
        <taxon>Nematoda</taxon>
        <taxon>Chromadorea</taxon>
        <taxon>Rhabditida</taxon>
        <taxon>Spirurina</taxon>
        <taxon>Spiruromorpha</taxon>
        <taxon>Spiruroidea</taxon>
        <taxon>Gongylonematidae</taxon>
        <taxon>Gongylonema</taxon>
    </lineage>
</organism>
<dbReference type="AlphaFoldDB" id="A0A183DMS7"/>
<reference evidence="1" key="1">
    <citation type="submission" date="2016-06" db="UniProtKB">
        <authorList>
            <consortium name="WormBaseParasite"/>
        </authorList>
    </citation>
    <scope>IDENTIFICATION</scope>
</reference>
<accession>A0A183DMS7</accession>
<protein>
    <submittedName>
        <fullName evidence="1">Cadherin domain-containing protein</fullName>
    </submittedName>
</protein>
<dbReference type="WBParaSite" id="GPUH_0001002901-mRNA-1">
    <property type="protein sequence ID" value="GPUH_0001002901-mRNA-1"/>
    <property type="gene ID" value="GPUH_0001002901"/>
</dbReference>